<keyword evidence="2" id="KW-1185">Reference proteome</keyword>
<accession>A0A3L8PZ63</accession>
<protein>
    <submittedName>
        <fullName evidence="1">Uncharacterized protein</fullName>
    </submittedName>
</protein>
<name>A0A3L8PZ63_9GAMM</name>
<dbReference type="Proteomes" id="UP000281474">
    <property type="component" value="Unassembled WGS sequence"/>
</dbReference>
<evidence type="ECO:0000313" key="1">
    <source>
        <dbReference type="EMBL" id="RLV60651.1"/>
    </source>
</evidence>
<dbReference type="RefSeq" id="WP_121838101.1">
    <property type="nucleotide sequence ID" value="NZ_ML014762.1"/>
</dbReference>
<comment type="caution">
    <text evidence="1">The sequence shown here is derived from an EMBL/GenBank/DDBJ whole genome shotgun (WGS) entry which is preliminary data.</text>
</comment>
<sequence length="161" mass="17954">MGAGVDLGAAIAVSYNAALIDRQSARVYALEAVKGFISHNKLIENGEFIVIGHEPFMIQVTKDSSLNDVLAAYFRKRPLVSDTRITLSYGGGNKEPGVLGAVVFLLKNLSGDTEWRYFEEAGEQLLTQLHKTEEYQAYAKKDESFDRKKLELLNFLSLKHN</sequence>
<dbReference type="AlphaFoldDB" id="A0A3L8PZ63"/>
<dbReference type="OrthoDB" id="9832013at2"/>
<dbReference type="EMBL" id="QZEI01000013">
    <property type="protein sequence ID" value="RLV60651.1"/>
    <property type="molecule type" value="Genomic_DNA"/>
</dbReference>
<reference evidence="1 2" key="1">
    <citation type="submission" date="2018-09" db="EMBL/GenBank/DDBJ databases">
        <title>Phylogeny of the Shewanellaceae, and recommendation for two new genera, Pseudoshewanella and Parashewanella.</title>
        <authorList>
            <person name="Wang G."/>
        </authorList>
    </citation>
    <scope>NUCLEOTIDE SEQUENCE [LARGE SCALE GENOMIC DNA]</scope>
    <source>
        <strain evidence="1 2">C51</strain>
    </source>
</reference>
<evidence type="ECO:0000313" key="2">
    <source>
        <dbReference type="Proteomes" id="UP000281474"/>
    </source>
</evidence>
<proteinExistence type="predicted"/>
<organism evidence="1 2">
    <name type="scientific">Parashewanella curva</name>
    <dbReference type="NCBI Taxonomy" id="2338552"/>
    <lineage>
        <taxon>Bacteria</taxon>
        <taxon>Pseudomonadati</taxon>
        <taxon>Pseudomonadota</taxon>
        <taxon>Gammaproteobacteria</taxon>
        <taxon>Alteromonadales</taxon>
        <taxon>Shewanellaceae</taxon>
        <taxon>Parashewanella</taxon>
    </lineage>
</organism>
<gene>
    <name evidence="1" type="ORF">D5018_05995</name>
</gene>